<feature type="transmembrane region" description="Helical" evidence="6">
    <location>
        <begin position="157"/>
        <end position="181"/>
    </location>
</feature>
<evidence type="ECO:0000256" key="3">
    <source>
        <dbReference type="ARBA" id="ARBA00022989"/>
    </source>
</evidence>
<dbReference type="GO" id="GO:0140359">
    <property type="term" value="F:ABC-type transporter activity"/>
    <property type="evidence" value="ECO:0007669"/>
    <property type="project" value="InterPro"/>
</dbReference>
<dbReference type="PIRSF" id="PIRSF006648">
    <property type="entry name" value="DrrB"/>
    <property type="match status" value="1"/>
</dbReference>
<dbReference type="Pfam" id="PF01061">
    <property type="entry name" value="ABC2_membrane"/>
    <property type="match status" value="1"/>
</dbReference>
<dbReference type="EMBL" id="GG657754">
    <property type="protein sequence ID" value="EFL24416.1"/>
    <property type="molecule type" value="Genomic_DNA"/>
</dbReference>
<sequence length="308" mass="32006">MGAGAADRARRARRPVGLAGGGVPAHREHRRHGTGGDTVSTTTTTAPAPADTAPTTAARGRVWALARGELTLLARNKAALAYALVLPGLLTYSMKTAVKGVDLKGTGLDLGTMLLPGSIGMALVLAVYMNLVGVYVIRREDLVLKRLRAGELTDSEILSGAALPAVLLGLAQCVLLVVGVGLALDVSAPEAPYLAVVGIAVGVGQMVMLAAATAAFTRTSESAQLTPVPMMMISMVGSGLFVPLEVMPDQVASVCELLPLTPVVDLVRAGWTGDMSAVDALGTLATALAWTVLAWWAVRKRFPWEPRR</sequence>
<dbReference type="AlphaFoldDB" id="D9WVQ7"/>
<evidence type="ECO:0000256" key="7">
    <source>
        <dbReference type="SAM" id="MobiDB-lite"/>
    </source>
</evidence>
<name>D9WVQ7_9ACTN</name>
<dbReference type="InterPro" id="IPR013525">
    <property type="entry name" value="ABC2_TM"/>
</dbReference>
<keyword evidence="5" id="KW-0046">Antibiotic resistance</keyword>
<dbReference type="InterPro" id="IPR052902">
    <property type="entry name" value="ABC-2_transporter"/>
</dbReference>
<dbReference type="InterPro" id="IPR000412">
    <property type="entry name" value="ABC_2_transport"/>
</dbReference>
<feature type="transmembrane region" description="Helical" evidence="6">
    <location>
        <begin position="228"/>
        <end position="244"/>
    </location>
</feature>
<feature type="domain" description="ABC transmembrane type-2" evidence="8">
    <location>
        <begin position="78"/>
        <end position="301"/>
    </location>
</feature>
<dbReference type="GO" id="GO:0046677">
    <property type="term" value="P:response to antibiotic"/>
    <property type="evidence" value="ECO:0007669"/>
    <property type="project" value="UniProtKB-KW"/>
</dbReference>
<dbReference type="PROSITE" id="PS51012">
    <property type="entry name" value="ABC_TM2"/>
    <property type="match status" value="1"/>
</dbReference>
<evidence type="ECO:0000259" key="8">
    <source>
        <dbReference type="PROSITE" id="PS51012"/>
    </source>
</evidence>
<comment type="similarity">
    <text evidence="6">Belongs to the ABC-2 integral membrane protein family.</text>
</comment>
<dbReference type="Proteomes" id="UP000003963">
    <property type="component" value="Unassembled WGS sequence"/>
</dbReference>
<feature type="transmembrane region" description="Helical" evidence="6">
    <location>
        <begin position="193"/>
        <end position="216"/>
    </location>
</feature>
<feature type="transmembrane region" description="Helical" evidence="6">
    <location>
        <begin position="118"/>
        <end position="137"/>
    </location>
</feature>
<dbReference type="PANTHER" id="PTHR43027:SF2">
    <property type="entry name" value="TRANSPORT PERMEASE PROTEIN"/>
    <property type="match status" value="1"/>
</dbReference>
<evidence type="ECO:0000313" key="10">
    <source>
        <dbReference type="Proteomes" id="UP000003963"/>
    </source>
</evidence>
<dbReference type="STRING" id="457427.SSOG_04130"/>
<accession>D9WVQ7</accession>
<dbReference type="HOGENOM" id="CLU_039483_1_1_11"/>
<proteinExistence type="inferred from homology"/>
<evidence type="ECO:0000313" key="9">
    <source>
        <dbReference type="EMBL" id="EFL24416.1"/>
    </source>
</evidence>
<evidence type="ECO:0000256" key="1">
    <source>
        <dbReference type="ARBA" id="ARBA00004141"/>
    </source>
</evidence>
<comment type="subcellular location">
    <subcellularLocation>
        <location evidence="6">Cell membrane</location>
        <topology evidence="6">Multi-pass membrane protein</topology>
    </subcellularLocation>
    <subcellularLocation>
        <location evidence="1">Membrane</location>
        <topology evidence="1">Multi-pass membrane protein</topology>
    </subcellularLocation>
</comment>
<keyword evidence="6" id="KW-1003">Cell membrane</keyword>
<feature type="transmembrane region" description="Helical" evidence="6">
    <location>
        <begin position="280"/>
        <end position="298"/>
    </location>
</feature>
<feature type="compositionally biased region" description="Low complexity" evidence="7">
    <location>
        <begin position="41"/>
        <end position="55"/>
    </location>
</feature>
<gene>
    <name evidence="9" type="ORF">SSOG_04130</name>
</gene>
<feature type="transmembrane region" description="Helical" evidence="6">
    <location>
        <begin position="79"/>
        <end position="98"/>
    </location>
</feature>
<evidence type="ECO:0000256" key="2">
    <source>
        <dbReference type="ARBA" id="ARBA00022692"/>
    </source>
</evidence>
<keyword evidence="3 6" id="KW-1133">Transmembrane helix</keyword>
<dbReference type="GO" id="GO:0043190">
    <property type="term" value="C:ATP-binding cassette (ABC) transporter complex"/>
    <property type="evidence" value="ECO:0007669"/>
    <property type="project" value="InterPro"/>
</dbReference>
<evidence type="ECO:0000256" key="6">
    <source>
        <dbReference type="RuleBase" id="RU361157"/>
    </source>
</evidence>
<organism evidence="9 10">
    <name type="scientific">Streptomyces himastatinicus ATCC 53653</name>
    <dbReference type="NCBI Taxonomy" id="457427"/>
    <lineage>
        <taxon>Bacteria</taxon>
        <taxon>Bacillati</taxon>
        <taxon>Actinomycetota</taxon>
        <taxon>Actinomycetes</taxon>
        <taxon>Kitasatosporales</taxon>
        <taxon>Streptomycetaceae</taxon>
        <taxon>Streptomyces</taxon>
        <taxon>Streptomyces violaceusniger group</taxon>
    </lineage>
</organism>
<keyword evidence="10" id="KW-1185">Reference proteome</keyword>
<keyword evidence="4 6" id="KW-0472">Membrane</keyword>
<dbReference type="PANTHER" id="PTHR43027">
    <property type="entry name" value="DOXORUBICIN RESISTANCE ABC TRANSPORTER PERMEASE PROTEIN DRRC-RELATED"/>
    <property type="match status" value="1"/>
</dbReference>
<keyword evidence="2 6" id="KW-0812">Transmembrane</keyword>
<feature type="region of interest" description="Disordered" evidence="7">
    <location>
        <begin position="1"/>
        <end position="55"/>
    </location>
</feature>
<dbReference type="InterPro" id="IPR047817">
    <property type="entry name" value="ABC2_TM_bact-type"/>
</dbReference>
<evidence type="ECO:0000256" key="5">
    <source>
        <dbReference type="ARBA" id="ARBA00023251"/>
    </source>
</evidence>
<evidence type="ECO:0000256" key="4">
    <source>
        <dbReference type="ARBA" id="ARBA00023136"/>
    </source>
</evidence>
<reference evidence="9 10" key="1">
    <citation type="submission" date="2009-02" db="EMBL/GenBank/DDBJ databases">
        <title>Annotation of Streptomyces hygroscopicus strain ATCC 53653.</title>
        <authorList>
            <consortium name="The Broad Institute Genome Sequencing Platform"/>
            <consortium name="Broad Institute Microbial Sequencing Center"/>
            <person name="Fischbach M."/>
            <person name="Godfrey P."/>
            <person name="Ward D."/>
            <person name="Young S."/>
            <person name="Zeng Q."/>
            <person name="Koehrsen M."/>
            <person name="Alvarado L."/>
            <person name="Berlin A.M."/>
            <person name="Bochicchio J."/>
            <person name="Borenstein D."/>
            <person name="Chapman S.B."/>
            <person name="Chen Z."/>
            <person name="Engels R."/>
            <person name="Freedman E."/>
            <person name="Gellesch M."/>
            <person name="Goldberg J."/>
            <person name="Griggs A."/>
            <person name="Gujja S."/>
            <person name="Heilman E.R."/>
            <person name="Heiman D.I."/>
            <person name="Hepburn T.A."/>
            <person name="Howarth C."/>
            <person name="Jen D."/>
            <person name="Larson L."/>
            <person name="Lewis B."/>
            <person name="Mehta T."/>
            <person name="Park D."/>
            <person name="Pearson M."/>
            <person name="Richards J."/>
            <person name="Roberts A."/>
            <person name="Saif S."/>
            <person name="Shea T.D."/>
            <person name="Shenoy N."/>
            <person name="Sisk P."/>
            <person name="Stolte C."/>
            <person name="Sykes S.N."/>
            <person name="Thomson T."/>
            <person name="Walk T."/>
            <person name="White J."/>
            <person name="Yandava C."/>
            <person name="Straight P."/>
            <person name="Clardy J."/>
            <person name="Hung D."/>
            <person name="Kolter R."/>
            <person name="Mekalanos J."/>
            <person name="Walker S."/>
            <person name="Walsh C.T."/>
            <person name="Wieland-Brown L.C."/>
            <person name="Haas B."/>
            <person name="Nusbaum C."/>
            <person name="Birren B."/>
        </authorList>
    </citation>
    <scope>NUCLEOTIDE SEQUENCE [LARGE SCALE GENOMIC DNA]</scope>
    <source>
        <strain evidence="9 10">ATCC 53653</strain>
    </source>
</reference>
<keyword evidence="6" id="KW-0813">Transport</keyword>
<protein>
    <recommendedName>
        <fullName evidence="6">Transport permease protein</fullName>
    </recommendedName>
</protein>